<dbReference type="Proteomes" id="UP000189681">
    <property type="component" value="Unassembled WGS sequence"/>
</dbReference>
<comment type="caution">
    <text evidence="1">The sequence shown here is derived from an EMBL/GenBank/DDBJ whole genome shotgun (WGS) entry which is preliminary data.</text>
</comment>
<dbReference type="InterPro" id="IPR011518">
    <property type="entry name" value="Transposase_36"/>
</dbReference>
<accession>A0A1V4AUD4</accession>
<evidence type="ECO:0000313" key="2">
    <source>
        <dbReference type="Proteomes" id="UP000189681"/>
    </source>
</evidence>
<dbReference type="Pfam" id="PF07592">
    <property type="entry name" value="DDE_Tnp_ISAZ013"/>
    <property type="match status" value="1"/>
</dbReference>
<gene>
    <name evidence="1" type="ORF">AYP45_06920</name>
</gene>
<organism evidence="1 2">
    <name type="scientific">Candidatus Brocadia carolinensis</name>
    <dbReference type="NCBI Taxonomy" id="1004156"/>
    <lineage>
        <taxon>Bacteria</taxon>
        <taxon>Pseudomonadati</taxon>
        <taxon>Planctomycetota</taxon>
        <taxon>Candidatus Brocadiia</taxon>
        <taxon>Candidatus Brocadiales</taxon>
        <taxon>Candidatus Brocadiaceae</taxon>
        <taxon>Candidatus Brocadia</taxon>
    </lineage>
</organism>
<sequence>MHRLFSHITMNWRGRPLTSHVVVVKLISSTTTSKGLQVYAELDKSKYPTKIEMNDDEMPKITVCRHGFHGDWNYTIRPHG</sequence>
<evidence type="ECO:0000313" key="1">
    <source>
        <dbReference type="EMBL" id="OOP56743.1"/>
    </source>
</evidence>
<reference evidence="1 2" key="1">
    <citation type="journal article" date="2017" name="Water Res.">
        <title>Discovery and metagenomic analysis of an anammox bacterial enrichment related to Candidatus "Brocadia caroliniensis" in a full-scale glycerol-fed nitritation-denitritation separate centrate treatment process.</title>
        <authorList>
            <person name="Park H."/>
            <person name="Brotto A.C."/>
            <person name="van Loosdrecht M.C."/>
            <person name="Chandran K."/>
        </authorList>
    </citation>
    <scope>NUCLEOTIDE SEQUENCE [LARGE SCALE GENOMIC DNA]</scope>
    <source>
        <strain evidence="1">26THWARD</strain>
    </source>
</reference>
<dbReference type="EMBL" id="AYTS01000061">
    <property type="protein sequence ID" value="OOP56743.1"/>
    <property type="molecule type" value="Genomic_DNA"/>
</dbReference>
<protein>
    <recommendedName>
        <fullName evidence="3">ISAzo13 family transposase</fullName>
    </recommendedName>
</protein>
<name>A0A1V4AUD4_9BACT</name>
<dbReference type="STRING" id="1004156.AYP45_06920"/>
<evidence type="ECO:0008006" key="3">
    <source>
        <dbReference type="Google" id="ProtNLM"/>
    </source>
</evidence>
<proteinExistence type="predicted"/>
<dbReference type="AlphaFoldDB" id="A0A1V4AUD4"/>